<dbReference type="AlphaFoldDB" id="A0A1H7XJX5"/>
<dbReference type="InterPro" id="IPR004821">
    <property type="entry name" value="Cyt_trans-like"/>
</dbReference>
<evidence type="ECO:0000256" key="1">
    <source>
        <dbReference type="ARBA" id="ARBA00004990"/>
    </source>
</evidence>
<dbReference type="FunFam" id="3.30.1300.10:FF:000001">
    <property type="entry name" value="Pantothenate synthetase"/>
    <property type="match status" value="1"/>
</dbReference>
<feature type="binding site" evidence="8">
    <location>
        <position position="67"/>
    </location>
    <ligand>
        <name>(R)-pantoate</name>
        <dbReference type="ChEBI" id="CHEBI:15980"/>
    </ligand>
</feature>
<evidence type="ECO:0000256" key="8">
    <source>
        <dbReference type="HAMAP-Rule" id="MF_00158"/>
    </source>
</evidence>
<dbReference type="EC" id="6.3.2.1" evidence="8"/>
<proteinExistence type="inferred from homology"/>
<keyword evidence="10" id="KW-1185">Reference proteome</keyword>
<dbReference type="FunFam" id="3.40.50.620:FF:000013">
    <property type="entry name" value="Pantothenate synthetase"/>
    <property type="match status" value="1"/>
</dbReference>
<accession>A0A1H7XJX5</accession>
<evidence type="ECO:0000313" key="10">
    <source>
        <dbReference type="Proteomes" id="UP000198744"/>
    </source>
</evidence>
<dbReference type="InterPro" id="IPR042176">
    <property type="entry name" value="Pantoate_ligase_C"/>
</dbReference>
<dbReference type="NCBIfam" id="TIGR00125">
    <property type="entry name" value="cyt_tran_rel"/>
    <property type="match status" value="1"/>
</dbReference>
<comment type="miscellaneous">
    <text evidence="8">The reaction proceeds by a bi uni uni bi ping pong mechanism.</text>
</comment>
<evidence type="ECO:0000256" key="5">
    <source>
        <dbReference type="ARBA" id="ARBA00022741"/>
    </source>
</evidence>
<comment type="pathway">
    <text evidence="1 8">Cofactor biosynthesis; (R)-pantothenate biosynthesis; (R)-pantothenate from (R)-pantoate and beta-alanine: step 1/1.</text>
</comment>
<keyword evidence="6 8" id="KW-0067">ATP-binding</keyword>
<organism evidence="9 10">
    <name type="scientific">Syntrophus gentianae</name>
    <dbReference type="NCBI Taxonomy" id="43775"/>
    <lineage>
        <taxon>Bacteria</taxon>
        <taxon>Pseudomonadati</taxon>
        <taxon>Thermodesulfobacteriota</taxon>
        <taxon>Syntrophia</taxon>
        <taxon>Syntrophales</taxon>
        <taxon>Syntrophaceae</taxon>
        <taxon>Syntrophus</taxon>
    </lineage>
</organism>
<feature type="binding site" evidence="8">
    <location>
        <begin position="190"/>
        <end position="193"/>
    </location>
    <ligand>
        <name>ATP</name>
        <dbReference type="ChEBI" id="CHEBI:30616"/>
    </ligand>
</feature>
<dbReference type="PANTHER" id="PTHR21299:SF1">
    <property type="entry name" value="PANTOATE--BETA-ALANINE LIGASE"/>
    <property type="match status" value="1"/>
</dbReference>
<dbReference type="InterPro" id="IPR003721">
    <property type="entry name" value="Pantoate_ligase"/>
</dbReference>
<dbReference type="SUPFAM" id="SSF52374">
    <property type="entry name" value="Nucleotidylyl transferase"/>
    <property type="match status" value="1"/>
</dbReference>
<comment type="subunit">
    <text evidence="8">Homodimer.</text>
</comment>
<dbReference type="GO" id="GO:0015940">
    <property type="term" value="P:pantothenate biosynthetic process"/>
    <property type="evidence" value="ECO:0007669"/>
    <property type="project" value="UniProtKB-UniRule"/>
</dbReference>
<feature type="binding site" evidence="8">
    <location>
        <begin position="36"/>
        <end position="43"/>
    </location>
    <ligand>
        <name>ATP</name>
        <dbReference type="ChEBI" id="CHEBI:30616"/>
    </ligand>
</feature>
<dbReference type="GO" id="GO:0005524">
    <property type="term" value="F:ATP binding"/>
    <property type="evidence" value="ECO:0007669"/>
    <property type="project" value="UniProtKB-KW"/>
</dbReference>
<dbReference type="NCBIfam" id="TIGR00018">
    <property type="entry name" value="panC"/>
    <property type="match status" value="1"/>
</dbReference>
<dbReference type="UniPathway" id="UPA00028">
    <property type="reaction ID" value="UER00005"/>
</dbReference>
<comment type="subcellular location">
    <subcellularLocation>
        <location evidence="8">Cytoplasm</location>
    </subcellularLocation>
</comment>
<keyword evidence="3 8" id="KW-0436">Ligase</keyword>
<dbReference type="GO" id="GO:0004592">
    <property type="term" value="F:pantoate-beta-alanine ligase activity"/>
    <property type="evidence" value="ECO:0007669"/>
    <property type="project" value="UniProtKB-UniRule"/>
</dbReference>
<gene>
    <name evidence="8" type="primary">panC</name>
    <name evidence="9" type="ORF">SAMN04489760_11110</name>
</gene>
<protein>
    <recommendedName>
        <fullName evidence="8">Pantothenate synthetase</fullName>
        <shortName evidence="8">PS</shortName>
        <ecNumber evidence="8">6.3.2.1</ecNumber>
    </recommendedName>
    <alternativeName>
        <fullName evidence="8">Pantoate--beta-alanine ligase</fullName>
    </alternativeName>
    <alternativeName>
        <fullName evidence="8">Pantoate-activating enzyme</fullName>
    </alternativeName>
</protein>
<evidence type="ECO:0000256" key="4">
    <source>
        <dbReference type="ARBA" id="ARBA00022655"/>
    </source>
</evidence>
<evidence type="ECO:0000256" key="6">
    <source>
        <dbReference type="ARBA" id="ARBA00022840"/>
    </source>
</evidence>
<sequence>MGNNQPMKIIATVPEMQRYSEALRNSGKKIAFVPTMGYFHDGHLNLMREARKQGDCVVISIYVNPTQFGPSEDLEKYPRNFERDSKLAEEVGVDVIFFPSNAEMYPDHYQTYVTVEEVTKNLCGLSRPVHFRGVATVCAKLFNMVKPHMAIFGKKDFQQLVTIKRMVSDLNMDLQIFGLPTTRETDGLAMSSRNVYLSPEERQSALCLSLSLKKAKESYDQGERDAGRILESITNYIKGIPFTRIDYIKICDTTTMQDVSSLEKESVLALAVFVGSTRLIDNYVFGEELNIE</sequence>
<evidence type="ECO:0000256" key="3">
    <source>
        <dbReference type="ARBA" id="ARBA00022598"/>
    </source>
</evidence>
<feature type="binding site" evidence="8">
    <location>
        <position position="159"/>
    </location>
    <ligand>
        <name>(R)-pantoate</name>
        <dbReference type="ChEBI" id="CHEBI:15980"/>
    </ligand>
</feature>
<comment type="catalytic activity">
    <reaction evidence="7 8">
        <text>(R)-pantoate + beta-alanine + ATP = (R)-pantothenate + AMP + diphosphate + H(+)</text>
        <dbReference type="Rhea" id="RHEA:10912"/>
        <dbReference type="ChEBI" id="CHEBI:15378"/>
        <dbReference type="ChEBI" id="CHEBI:15980"/>
        <dbReference type="ChEBI" id="CHEBI:29032"/>
        <dbReference type="ChEBI" id="CHEBI:30616"/>
        <dbReference type="ChEBI" id="CHEBI:33019"/>
        <dbReference type="ChEBI" id="CHEBI:57966"/>
        <dbReference type="ChEBI" id="CHEBI:456215"/>
        <dbReference type="EC" id="6.3.2.1"/>
    </reaction>
</comment>
<keyword evidence="4 8" id="KW-0566">Pantothenate biosynthesis</keyword>
<dbReference type="Proteomes" id="UP000198744">
    <property type="component" value="Unassembled WGS sequence"/>
</dbReference>
<comment type="caution">
    <text evidence="8">Lacks conserved residue(s) required for the propagation of feature annotation.</text>
</comment>
<dbReference type="Gene3D" id="3.40.50.620">
    <property type="entry name" value="HUPs"/>
    <property type="match status" value="1"/>
</dbReference>
<dbReference type="Gene3D" id="3.30.1300.10">
    <property type="entry name" value="Pantoate-beta-alanine ligase, C-terminal domain"/>
    <property type="match status" value="1"/>
</dbReference>
<comment type="function">
    <text evidence="8">Catalyzes the condensation of pantoate with beta-alanine in an ATP-dependent reaction via a pantoyl-adenylate intermediate.</text>
</comment>
<dbReference type="GO" id="GO:0005829">
    <property type="term" value="C:cytosol"/>
    <property type="evidence" value="ECO:0007669"/>
    <property type="project" value="TreeGrafter"/>
</dbReference>
<dbReference type="InterPro" id="IPR014729">
    <property type="entry name" value="Rossmann-like_a/b/a_fold"/>
</dbReference>
<dbReference type="Pfam" id="PF02569">
    <property type="entry name" value="Pantoate_ligase"/>
    <property type="match status" value="1"/>
</dbReference>
<dbReference type="HAMAP" id="MF_00158">
    <property type="entry name" value="PanC"/>
    <property type="match status" value="1"/>
</dbReference>
<dbReference type="STRING" id="43775.SAMN04489760_11110"/>
<evidence type="ECO:0000256" key="7">
    <source>
        <dbReference type="ARBA" id="ARBA00048258"/>
    </source>
</evidence>
<feature type="binding site" evidence="8">
    <location>
        <begin position="153"/>
        <end position="156"/>
    </location>
    <ligand>
        <name>ATP</name>
        <dbReference type="ChEBI" id="CHEBI:30616"/>
    </ligand>
</feature>
<keyword evidence="5 8" id="KW-0547">Nucleotide-binding</keyword>
<reference evidence="9 10" key="1">
    <citation type="submission" date="2016-10" db="EMBL/GenBank/DDBJ databases">
        <authorList>
            <person name="de Groot N.N."/>
        </authorList>
    </citation>
    <scope>NUCLEOTIDE SEQUENCE [LARGE SCALE GENOMIC DNA]</scope>
    <source>
        <strain evidence="9 10">DSM 8423</strain>
    </source>
</reference>
<evidence type="ECO:0000256" key="2">
    <source>
        <dbReference type="ARBA" id="ARBA00009256"/>
    </source>
</evidence>
<keyword evidence="8" id="KW-0963">Cytoplasm</keyword>
<feature type="active site" description="Proton donor" evidence="8">
    <location>
        <position position="43"/>
    </location>
</feature>
<dbReference type="PANTHER" id="PTHR21299">
    <property type="entry name" value="CYTIDYLATE KINASE/PANTOATE-BETA-ALANINE LIGASE"/>
    <property type="match status" value="1"/>
</dbReference>
<dbReference type="CDD" id="cd00560">
    <property type="entry name" value="PanC"/>
    <property type="match status" value="1"/>
</dbReference>
<evidence type="ECO:0000313" key="9">
    <source>
        <dbReference type="EMBL" id="SEM34061.1"/>
    </source>
</evidence>
<comment type="similarity">
    <text evidence="2 8">Belongs to the pantothenate synthetase family.</text>
</comment>
<name>A0A1H7XJX5_9BACT</name>
<feature type="binding site" evidence="8">
    <location>
        <position position="67"/>
    </location>
    <ligand>
        <name>beta-alanine</name>
        <dbReference type="ChEBI" id="CHEBI:57966"/>
    </ligand>
</feature>
<dbReference type="EMBL" id="FOBS01000011">
    <property type="protein sequence ID" value="SEM34061.1"/>
    <property type="molecule type" value="Genomic_DNA"/>
</dbReference>